<sequence length="605" mass="68440">MLPPNIYLLSLLLCHSQENRQGKGELVPPSCFKYKMTSVVPASQSFKRGKASRALTTFADDLEDGCRTRVLRSSKRVKTPTLSNHNPRTLLSWLIDNNVILPRAKVTYRTRKTRRPNAEGRITREGIRCNCCRKVYTLGGFEVHAGSTLRSPASNIFLEDDERSLLECLLQVLRDGNIRKFTGEQSHELKGSHHEGENDYICSICHYGGELILCDRCPSSFHKHCLGLENVPDGDWFCPSCCCGICGSSKFREDAENFMDENILICHQCEHKYHQGCVQNPVAAYSGTHSKGKWFCSKKCEEIFLGLCQLLGKPIPIGNDLTWTLVKCKEFDNHELDASNIEALSKLNIALCVMHECFEPVNEFHTNRDLVEDVIFCRRSELNRLNFQGFYTVLLEKNEELVTVATIRVYGEKAAEVPLVGTRFQHRRLGMCRILMNELEKKLMELGVQRLILPAIPSVLNTWTTSFGFTKMTNSERLQFVDYTFLDFQDTVMCQKLLLKSTSAEVKLSRGSQPEIQSGDDVDLAGYSPVSEVFQAEQIEDSGIVEQRLVEYGVAVENGNSGSEGWNLLVTMVKQPTHLECESQHTHMSPQCSVVDPNFKARNLE</sequence>
<proteinExistence type="predicted"/>
<name>A0ACC1ACH6_9ROSI</name>
<organism evidence="1 2">
    <name type="scientific">Pistacia atlantica</name>
    <dbReference type="NCBI Taxonomy" id="434234"/>
    <lineage>
        <taxon>Eukaryota</taxon>
        <taxon>Viridiplantae</taxon>
        <taxon>Streptophyta</taxon>
        <taxon>Embryophyta</taxon>
        <taxon>Tracheophyta</taxon>
        <taxon>Spermatophyta</taxon>
        <taxon>Magnoliopsida</taxon>
        <taxon>eudicotyledons</taxon>
        <taxon>Gunneridae</taxon>
        <taxon>Pentapetalae</taxon>
        <taxon>rosids</taxon>
        <taxon>malvids</taxon>
        <taxon>Sapindales</taxon>
        <taxon>Anacardiaceae</taxon>
        <taxon>Pistacia</taxon>
    </lineage>
</organism>
<gene>
    <name evidence="1" type="ORF">Patl1_31080</name>
</gene>
<protein>
    <submittedName>
        <fullName evidence="1">Uncharacterized protein</fullName>
    </submittedName>
</protein>
<evidence type="ECO:0000313" key="1">
    <source>
        <dbReference type="EMBL" id="KAJ0083728.1"/>
    </source>
</evidence>
<dbReference type="EMBL" id="CM047907">
    <property type="protein sequence ID" value="KAJ0083728.1"/>
    <property type="molecule type" value="Genomic_DNA"/>
</dbReference>
<comment type="caution">
    <text evidence="1">The sequence shown here is derived from an EMBL/GenBank/DDBJ whole genome shotgun (WGS) entry which is preliminary data.</text>
</comment>
<dbReference type="Proteomes" id="UP001164250">
    <property type="component" value="Chromosome 11"/>
</dbReference>
<keyword evidence="2" id="KW-1185">Reference proteome</keyword>
<reference evidence="2" key="1">
    <citation type="journal article" date="2023" name="G3 (Bethesda)">
        <title>Genome assembly and association tests identify interacting loci associated with vigor, precocity, and sex in interspecific pistachio rootstocks.</title>
        <authorList>
            <person name="Palmer W."/>
            <person name="Jacygrad E."/>
            <person name="Sagayaradj S."/>
            <person name="Cavanaugh K."/>
            <person name="Han R."/>
            <person name="Bertier L."/>
            <person name="Beede B."/>
            <person name="Kafkas S."/>
            <person name="Golino D."/>
            <person name="Preece J."/>
            <person name="Michelmore R."/>
        </authorList>
    </citation>
    <scope>NUCLEOTIDE SEQUENCE [LARGE SCALE GENOMIC DNA]</scope>
</reference>
<evidence type="ECO:0000313" key="2">
    <source>
        <dbReference type="Proteomes" id="UP001164250"/>
    </source>
</evidence>
<accession>A0ACC1ACH6</accession>